<sequence>PKHSGNGFWNIDDPPNSWGDPSIHLGATLFNLCYLFLAPHASTFLFHLFSCAHSQSKFSPVDNKGHSPTYNYLTSTNSVPTPTAISASGSAVHHGLAYKPVSRKVMAVPAPLLEGLQIVYRLPNDPLAGLKPLLTKPPDFILGTHFTEERAEALDLNPA</sequence>
<proteinExistence type="predicted"/>
<evidence type="ECO:0000256" key="1">
    <source>
        <dbReference type="SAM" id="Phobius"/>
    </source>
</evidence>
<dbReference type="HOGENOM" id="CLU_123458_0_0_1"/>
<gene>
    <name evidence="2" type="ORF">PAXRUDRAFT_73428</name>
</gene>
<evidence type="ECO:0000313" key="3">
    <source>
        <dbReference type="Proteomes" id="UP000054538"/>
    </source>
</evidence>
<dbReference type="OrthoDB" id="2665876at2759"/>
<reference evidence="2 3" key="1">
    <citation type="submission" date="2014-04" db="EMBL/GenBank/DDBJ databases">
        <authorList>
            <consortium name="DOE Joint Genome Institute"/>
            <person name="Kuo A."/>
            <person name="Kohler A."/>
            <person name="Jargeat P."/>
            <person name="Nagy L.G."/>
            <person name="Floudas D."/>
            <person name="Copeland A."/>
            <person name="Barry K.W."/>
            <person name="Cichocki N."/>
            <person name="Veneault-Fourrey C."/>
            <person name="LaButti K."/>
            <person name="Lindquist E.A."/>
            <person name="Lipzen A."/>
            <person name="Lundell T."/>
            <person name="Morin E."/>
            <person name="Murat C."/>
            <person name="Sun H."/>
            <person name="Tunlid A."/>
            <person name="Henrissat B."/>
            <person name="Grigoriev I.V."/>
            <person name="Hibbett D.S."/>
            <person name="Martin F."/>
            <person name="Nordberg H.P."/>
            <person name="Cantor M.N."/>
            <person name="Hua S.X."/>
        </authorList>
    </citation>
    <scope>NUCLEOTIDE SEQUENCE [LARGE SCALE GENOMIC DNA]</scope>
    <source>
        <strain evidence="2 3">Ve08.2h10</strain>
    </source>
</reference>
<keyword evidence="1" id="KW-0472">Membrane</keyword>
<evidence type="ECO:0000313" key="2">
    <source>
        <dbReference type="EMBL" id="KIK77546.1"/>
    </source>
</evidence>
<dbReference type="EMBL" id="KN826938">
    <property type="protein sequence ID" value="KIK77546.1"/>
    <property type="molecule type" value="Genomic_DNA"/>
</dbReference>
<feature type="non-terminal residue" evidence="2">
    <location>
        <position position="1"/>
    </location>
</feature>
<keyword evidence="3" id="KW-1185">Reference proteome</keyword>
<dbReference type="Proteomes" id="UP000054538">
    <property type="component" value="Unassembled WGS sequence"/>
</dbReference>
<name>A0A0D0D1V5_9AGAM</name>
<feature type="non-terminal residue" evidence="2">
    <location>
        <position position="159"/>
    </location>
</feature>
<keyword evidence="1" id="KW-0812">Transmembrane</keyword>
<protein>
    <submittedName>
        <fullName evidence="2">Uncharacterized protein</fullName>
    </submittedName>
</protein>
<accession>A0A0D0D1V5</accession>
<feature type="transmembrane region" description="Helical" evidence="1">
    <location>
        <begin position="23"/>
        <end position="49"/>
    </location>
</feature>
<dbReference type="AlphaFoldDB" id="A0A0D0D1V5"/>
<dbReference type="InParanoid" id="A0A0D0D1V5"/>
<organism evidence="2 3">
    <name type="scientific">Paxillus rubicundulus Ve08.2h10</name>
    <dbReference type="NCBI Taxonomy" id="930991"/>
    <lineage>
        <taxon>Eukaryota</taxon>
        <taxon>Fungi</taxon>
        <taxon>Dikarya</taxon>
        <taxon>Basidiomycota</taxon>
        <taxon>Agaricomycotina</taxon>
        <taxon>Agaricomycetes</taxon>
        <taxon>Agaricomycetidae</taxon>
        <taxon>Boletales</taxon>
        <taxon>Paxilineae</taxon>
        <taxon>Paxillaceae</taxon>
        <taxon>Paxillus</taxon>
    </lineage>
</organism>
<keyword evidence="1" id="KW-1133">Transmembrane helix</keyword>
<reference evidence="3" key="2">
    <citation type="submission" date="2015-01" db="EMBL/GenBank/DDBJ databases">
        <title>Evolutionary Origins and Diversification of the Mycorrhizal Mutualists.</title>
        <authorList>
            <consortium name="DOE Joint Genome Institute"/>
            <consortium name="Mycorrhizal Genomics Consortium"/>
            <person name="Kohler A."/>
            <person name="Kuo A."/>
            <person name="Nagy L.G."/>
            <person name="Floudas D."/>
            <person name="Copeland A."/>
            <person name="Barry K.W."/>
            <person name="Cichocki N."/>
            <person name="Veneault-Fourrey C."/>
            <person name="LaButti K."/>
            <person name="Lindquist E.A."/>
            <person name="Lipzen A."/>
            <person name="Lundell T."/>
            <person name="Morin E."/>
            <person name="Murat C."/>
            <person name="Riley R."/>
            <person name="Ohm R."/>
            <person name="Sun H."/>
            <person name="Tunlid A."/>
            <person name="Henrissat B."/>
            <person name="Grigoriev I.V."/>
            <person name="Hibbett D.S."/>
            <person name="Martin F."/>
        </authorList>
    </citation>
    <scope>NUCLEOTIDE SEQUENCE [LARGE SCALE GENOMIC DNA]</scope>
    <source>
        <strain evidence="3">Ve08.2h10</strain>
    </source>
</reference>